<dbReference type="STRING" id="415015.SAMN05660462_01405"/>
<keyword evidence="5" id="KW-0813">Transport</keyword>
<dbReference type="AlphaFoldDB" id="A0A1H3P980"/>
<dbReference type="EMBL" id="FNQE01000013">
    <property type="protein sequence ID" value="SDY97395.1"/>
    <property type="molecule type" value="Genomic_DNA"/>
</dbReference>
<dbReference type="SUPFAM" id="SSF161098">
    <property type="entry name" value="MetI-like"/>
    <property type="match status" value="1"/>
</dbReference>
<keyword evidence="2 5" id="KW-0812">Transmembrane</keyword>
<reference evidence="8" key="1">
    <citation type="submission" date="2016-10" db="EMBL/GenBank/DDBJ databases">
        <authorList>
            <person name="Varghese N."/>
            <person name="Submissions S."/>
        </authorList>
    </citation>
    <scope>NUCLEOTIDE SEQUENCE [LARGE SCALE GENOMIC DNA]</scope>
    <source>
        <strain evidence="8">DSM 21650</strain>
    </source>
</reference>
<evidence type="ECO:0000259" key="6">
    <source>
        <dbReference type="PROSITE" id="PS50928"/>
    </source>
</evidence>
<dbReference type="CDD" id="cd06261">
    <property type="entry name" value="TM_PBP2"/>
    <property type="match status" value="1"/>
</dbReference>
<dbReference type="Gene3D" id="3.40.630.10">
    <property type="entry name" value="Zn peptidases"/>
    <property type="match status" value="1"/>
</dbReference>
<accession>A0A1H3P980</accession>
<organism evidence="7 8">
    <name type="scientific">Proteiniborus ethanoligenes</name>
    <dbReference type="NCBI Taxonomy" id="415015"/>
    <lineage>
        <taxon>Bacteria</taxon>
        <taxon>Bacillati</taxon>
        <taxon>Bacillota</taxon>
        <taxon>Clostridia</taxon>
        <taxon>Eubacteriales</taxon>
        <taxon>Proteiniborus</taxon>
    </lineage>
</organism>
<feature type="domain" description="ABC transmembrane type-1" evidence="6">
    <location>
        <begin position="81"/>
        <end position="296"/>
    </location>
</feature>
<dbReference type="InterPro" id="IPR007484">
    <property type="entry name" value="Peptidase_M28"/>
</dbReference>
<dbReference type="PROSITE" id="PS50928">
    <property type="entry name" value="ABC_TM1"/>
    <property type="match status" value="1"/>
</dbReference>
<dbReference type="RefSeq" id="WP_091729092.1">
    <property type="nucleotide sequence ID" value="NZ_FNQE01000013.1"/>
</dbReference>
<evidence type="ECO:0000256" key="3">
    <source>
        <dbReference type="ARBA" id="ARBA00022989"/>
    </source>
</evidence>
<dbReference type="Proteomes" id="UP000198625">
    <property type="component" value="Unassembled WGS sequence"/>
</dbReference>
<dbReference type="InterPro" id="IPR000515">
    <property type="entry name" value="MetI-like"/>
</dbReference>
<feature type="transmembrane region" description="Helical" evidence="5">
    <location>
        <begin position="147"/>
        <end position="166"/>
    </location>
</feature>
<feature type="transmembrane region" description="Helical" evidence="5">
    <location>
        <begin position="116"/>
        <end position="141"/>
    </location>
</feature>
<dbReference type="PANTHER" id="PTHR43839">
    <property type="entry name" value="OPPC IN A BINDING PROTEIN-DEPENDENT TRANSPORT SYSTEM"/>
    <property type="match status" value="1"/>
</dbReference>
<keyword evidence="8" id="KW-1185">Reference proteome</keyword>
<evidence type="ECO:0000256" key="4">
    <source>
        <dbReference type="ARBA" id="ARBA00023136"/>
    </source>
</evidence>
<feature type="transmembrane region" description="Helical" evidence="5">
    <location>
        <begin position="340"/>
        <end position="365"/>
    </location>
</feature>
<dbReference type="Pfam" id="PF00528">
    <property type="entry name" value="BPD_transp_1"/>
    <property type="match status" value="1"/>
</dbReference>
<keyword evidence="3 5" id="KW-1133">Transmembrane helix</keyword>
<comment type="subcellular location">
    <subcellularLocation>
        <location evidence="5">Cell membrane</location>
        <topology evidence="5">Multi-pass membrane protein</topology>
    </subcellularLocation>
    <subcellularLocation>
        <location evidence="1">Membrane</location>
        <topology evidence="1">Multi-pass membrane protein</topology>
    </subcellularLocation>
</comment>
<dbReference type="OrthoDB" id="9783218at2"/>
<proteinExistence type="inferred from homology"/>
<name>A0A1H3P980_9FIRM</name>
<dbReference type="Gene3D" id="1.10.3720.10">
    <property type="entry name" value="MetI-like"/>
    <property type="match status" value="1"/>
</dbReference>
<dbReference type="GO" id="GO:0055085">
    <property type="term" value="P:transmembrane transport"/>
    <property type="evidence" value="ECO:0007669"/>
    <property type="project" value="InterPro"/>
</dbReference>
<evidence type="ECO:0000256" key="5">
    <source>
        <dbReference type="RuleBase" id="RU363032"/>
    </source>
</evidence>
<dbReference type="SUPFAM" id="SSF53187">
    <property type="entry name" value="Zn-dependent exopeptidases"/>
    <property type="match status" value="1"/>
</dbReference>
<evidence type="ECO:0000313" key="7">
    <source>
        <dbReference type="EMBL" id="SDY97395.1"/>
    </source>
</evidence>
<evidence type="ECO:0000256" key="1">
    <source>
        <dbReference type="ARBA" id="ARBA00004141"/>
    </source>
</evidence>
<keyword evidence="4 5" id="KW-0472">Membrane</keyword>
<feature type="transmembrane region" description="Helical" evidence="5">
    <location>
        <begin position="7"/>
        <end position="29"/>
    </location>
</feature>
<evidence type="ECO:0000256" key="2">
    <source>
        <dbReference type="ARBA" id="ARBA00022692"/>
    </source>
</evidence>
<evidence type="ECO:0000313" key="8">
    <source>
        <dbReference type="Proteomes" id="UP000198625"/>
    </source>
</evidence>
<dbReference type="InterPro" id="IPR035906">
    <property type="entry name" value="MetI-like_sf"/>
</dbReference>
<gene>
    <name evidence="7" type="ORF">SAMN05660462_01405</name>
</gene>
<sequence>MRKINIPLIVGLIIVLGVLVLIFFGEYFAPYDASYGETSGWFMNDKGEKVFRRAPFPPDKNHIFGTDNGGRDVLSVIMAGAKNTFMIVFIATFLRFLIATPIAFFAAFGEGISKRLITIFSSTFSAVPSLLICIMILKIDAIKNLELIPSIIAFIIVFTIVGWGRLASTIEDKIKDILNQDFIQGAIAAGKSKFAIATQNVSVHIMPSMIIYLFLEIALVLLLLAQLGIFEVFVGNKQVFVVKTVGSISRSNFNYFPEWGAMLASTKRSVTGNMFWISAFPLLVFSVSIIGFNLLGEGLNFELNKRNSRFISYVNKFWFHLSPLTYISELMHFKEKRKNVIVKTLTIVVIVLLIVVPVLNALLILDNGVMGHVMEVDNDIYQGRLIGSIGHEEFGNYIIDKLKSYNIKPLFNGDYISEFTINPTINIINDSKFTILNEKDEIIDDLKYKVDYYLESWYSNSIDRLEGEIITVDTYLSKEYTPSKNYILLLNPNGSQNAIYDKLVNERKEHKHIKGVIVPDIKYSTFIQKRNDLDEKGLTRVLDNVQAYNETAPPIKINVGKIAAMKLWKLEGSKVLINSFIDNQEGLVGKNIGGIIQGKNQENPIIIATTYDYLGFHDLGATTGVEDFTKYKGLYENGTSIAGSLEIAKNLGNIKQTPERSIIFMFIDGSKITIEGFLDIEKQGILDEQPLLILLRFMGINKWGRTEDSLYYNTIVNSNIGLEQDFHKWLRRNSSKDYFIIGDNQISERNLLVLSDKDMVGIVLQGIKEKERGLHYGMVQSNVEEIDTDRLTAHIQYLLDSIIDMVYGKIWLK</sequence>
<feature type="transmembrane region" description="Helical" evidence="5">
    <location>
        <begin position="275"/>
        <end position="296"/>
    </location>
</feature>
<protein>
    <submittedName>
        <fullName evidence="7">ABC-type dipeptide/oligopeptide/nickel transport system, permease component</fullName>
    </submittedName>
</protein>
<dbReference type="Pfam" id="PF04389">
    <property type="entry name" value="Peptidase_M28"/>
    <property type="match status" value="1"/>
</dbReference>
<comment type="similarity">
    <text evidence="5">Belongs to the binding-protein-dependent transport system permease family.</text>
</comment>
<feature type="transmembrane region" description="Helical" evidence="5">
    <location>
        <begin position="85"/>
        <end position="109"/>
    </location>
</feature>
<feature type="transmembrane region" description="Helical" evidence="5">
    <location>
        <begin position="209"/>
        <end position="230"/>
    </location>
</feature>
<dbReference type="GO" id="GO:0005886">
    <property type="term" value="C:plasma membrane"/>
    <property type="evidence" value="ECO:0007669"/>
    <property type="project" value="UniProtKB-SubCell"/>
</dbReference>
<dbReference type="PANTHER" id="PTHR43839:SF3">
    <property type="entry name" value="OLIGOPEPTIDE ABC TRANSPORTER, PERMEASE PROTEIN"/>
    <property type="match status" value="1"/>
</dbReference>